<proteinExistence type="predicted"/>
<comment type="caution">
    <text evidence="1">The sequence shown here is derived from an EMBL/GenBank/DDBJ whole genome shotgun (WGS) entry which is preliminary data.</text>
</comment>
<keyword evidence="2" id="KW-1185">Reference proteome</keyword>
<name>A0ABT6M6G4_9NOCA</name>
<dbReference type="Proteomes" id="UP001160334">
    <property type="component" value="Unassembled WGS sequence"/>
</dbReference>
<protein>
    <submittedName>
        <fullName evidence="1">Uncharacterized protein</fullName>
    </submittedName>
</protein>
<dbReference type="EMBL" id="JARXVC010000002">
    <property type="protein sequence ID" value="MDH6279901.1"/>
    <property type="molecule type" value="Genomic_DNA"/>
</dbReference>
<evidence type="ECO:0000313" key="2">
    <source>
        <dbReference type="Proteomes" id="UP001160334"/>
    </source>
</evidence>
<gene>
    <name evidence="1" type="ORF">M2280_001110</name>
</gene>
<sequence length="49" mass="5709">MNILGPNDDLERMFRWFADAPSCRVDFDRTHGLVPDVETLWLARRGDFG</sequence>
<dbReference type="RefSeq" id="WP_280759258.1">
    <property type="nucleotide sequence ID" value="NZ_JARXVC010000002.1"/>
</dbReference>
<reference evidence="1 2" key="1">
    <citation type="submission" date="2023-04" db="EMBL/GenBank/DDBJ databases">
        <title>Forest soil microbial communities from Buena Vista Peninsula, Colon Province, Panama.</title>
        <authorList>
            <person name="Bouskill N."/>
        </authorList>
    </citation>
    <scope>NUCLEOTIDE SEQUENCE [LARGE SCALE GENOMIC DNA]</scope>
    <source>
        <strain evidence="1 2">CFH S0262</strain>
    </source>
</reference>
<evidence type="ECO:0000313" key="1">
    <source>
        <dbReference type="EMBL" id="MDH6279901.1"/>
    </source>
</evidence>
<accession>A0ABT6M6G4</accession>
<organism evidence="1 2">
    <name type="scientific">Prescottella agglutinans</name>
    <dbReference type="NCBI Taxonomy" id="1644129"/>
    <lineage>
        <taxon>Bacteria</taxon>
        <taxon>Bacillati</taxon>
        <taxon>Actinomycetota</taxon>
        <taxon>Actinomycetes</taxon>
        <taxon>Mycobacteriales</taxon>
        <taxon>Nocardiaceae</taxon>
        <taxon>Prescottella</taxon>
    </lineage>
</organism>